<evidence type="ECO:0000256" key="1">
    <source>
        <dbReference type="SAM" id="MobiDB-lite"/>
    </source>
</evidence>
<accession>A0ABT1KW24</accession>
<dbReference type="Pfam" id="PF00353">
    <property type="entry name" value="HemolysinCabind"/>
    <property type="match status" value="4"/>
</dbReference>
<dbReference type="EMBL" id="JANARS010000003">
    <property type="protein sequence ID" value="MCP3421942.1"/>
    <property type="molecule type" value="Genomic_DNA"/>
</dbReference>
<evidence type="ECO:0008006" key="5">
    <source>
        <dbReference type="Google" id="ProtNLM"/>
    </source>
</evidence>
<keyword evidence="2" id="KW-0732">Signal</keyword>
<proteinExistence type="predicted"/>
<feature type="region of interest" description="Disordered" evidence="1">
    <location>
        <begin position="45"/>
        <end position="65"/>
    </location>
</feature>
<dbReference type="InterPro" id="IPR011049">
    <property type="entry name" value="Serralysin-like_metalloprot_C"/>
</dbReference>
<dbReference type="SUPFAM" id="SSF51120">
    <property type="entry name" value="beta-Roll"/>
    <property type="match status" value="2"/>
</dbReference>
<keyword evidence="4" id="KW-1185">Reference proteome</keyword>
<dbReference type="PROSITE" id="PS00330">
    <property type="entry name" value="HEMOLYSIN_CALCIUM"/>
    <property type="match status" value="1"/>
</dbReference>
<comment type="caution">
    <text evidence="3">The sequence shown here is derived from an EMBL/GenBank/DDBJ whole genome shotgun (WGS) entry which is preliminary data.</text>
</comment>
<gene>
    <name evidence="3" type="ORF">NCI01_09060</name>
</gene>
<dbReference type="Gene3D" id="2.150.10.10">
    <property type="entry name" value="Serralysin-like metalloprotease, C-terminal"/>
    <property type="match status" value="2"/>
</dbReference>
<feature type="region of interest" description="Disordered" evidence="1">
    <location>
        <begin position="451"/>
        <end position="481"/>
    </location>
</feature>
<dbReference type="InterPro" id="IPR018511">
    <property type="entry name" value="Hemolysin-typ_Ca-bd_CS"/>
</dbReference>
<feature type="signal peptide" evidence="2">
    <location>
        <begin position="1"/>
        <end position="44"/>
    </location>
</feature>
<dbReference type="Proteomes" id="UP001204524">
    <property type="component" value="Unassembled WGS sequence"/>
</dbReference>
<protein>
    <recommendedName>
        <fullName evidence="5">Calcium-binding protein</fullName>
    </recommendedName>
</protein>
<organism evidence="3 4">
    <name type="scientific">Nocardioides pinisoli</name>
    <dbReference type="NCBI Taxonomy" id="2950279"/>
    <lineage>
        <taxon>Bacteria</taxon>
        <taxon>Bacillati</taxon>
        <taxon>Actinomycetota</taxon>
        <taxon>Actinomycetes</taxon>
        <taxon>Propionibacteriales</taxon>
        <taxon>Nocardioidaceae</taxon>
        <taxon>Nocardioides</taxon>
    </lineage>
</organism>
<dbReference type="PRINTS" id="PR00313">
    <property type="entry name" value="CABNDNGRPT"/>
</dbReference>
<dbReference type="RefSeq" id="WP_254181150.1">
    <property type="nucleotide sequence ID" value="NZ_JANARS010000003.1"/>
</dbReference>
<evidence type="ECO:0000256" key="2">
    <source>
        <dbReference type="SAM" id="SignalP"/>
    </source>
</evidence>
<feature type="chain" id="PRO_5047371627" description="Calcium-binding protein" evidence="2">
    <location>
        <begin position="45"/>
        <end position="498"/>
    </location>
</feature>
<evidence type="ECO:0000313" key="4">
    <source>
        <dbReference type="Proteomes" id="UP001204524"/>
    </source>
</evidence>
<feature type="compositionally biased region" description="Low complexity" evidence="1">
    <location>
        <begin position="56"/>
        <end position="65"/>
    </location>
</feature>
<sequence length="498" mass="51422">MDTYDATPASSRWTRGRTRPPRLAIAGLALVAPLLPAVSSSAAAGTCEGRPATHLGTPGDDVMTGTDGDDVMVGLGGDDRISGLLGNDVICGDEGTDRLEGLAGDDRLLGGFDSDAGGDVIWPGVGNDYVDGGLDPLTRDDYSLPADTVLYSDLLAAGFPGGIRADLTPVGGLGVVAEPSGTDQVVVTEALSIVGTRTADVLIGSPYLDVLIGRGGADQIDGAGGNDTLVSDFADTDLDPAADAPDDIDGGPGMDWVFLGQAGGTARGGEDTDHLEAHPETRPAVLRGDDGDDQLLAQAGEGVDVDGGGGHDDIYVRLTPASRGTTVDGGRSRDLVTLDVRKAGFGEGSPITVDLGRGVLRTRARAARVRGLEVLWIQGEDARWRVRGTQRNDDVIMQGGRSLEASMRGGRDSVVATRGRDVLDLGAGRGDFANGRQGRDTCLGAERVRSCEDVGSGRSGRDARDGRTPAPNGFERLESGPRVAPRLPIELAELRRAG</sequence>
<reference evidence="3 4" key="1">
    <citation type="submission" date="2022-06" db="EMBL/GenBank/DDBJ databases">
        <authorList>
            <person name="So Y."/>
        </authorList>
    </citation>
    <scope>NUCLEOTIDE SEQUENCE [LARGE SCALE GENOMIC DNA]</scope>
    <source>
        <strain evidence="3 4">STR3</strain>
    </source>
</reference>
<name>A0ABT1KW24_9ACTN</name>
<dbReference type="InterPro" id="IPR001343">
    <property type="entry name" value="Hemolysn_Ca-bd"/>
</dbReference>
<evidence type="ECO:0000313" key="3">
    <source>
        <dbReference type="EMBL" id="MCP3421942.1"/>
    </source>
</evidence>